<dbReference type="Pfam" id="PF00528">
    <property type="entry name" value="BPD_transp_1"/>
    <property type="match status" value="1"/>
</dbReference>
<dbReference type="Gene3D" id="1.10.3720.10">
    <property type="entry name" value="MetI-like"/>
    <property type="match status" value="1"/>
</dbReference>
<keyword evidence="3 6" id="KW-0812">Transmembrane</keyword>
<evidence type="ECO:0000256" key="4">
    <source>
        <dbReference type="ARBA" id="ARBA00022989"/>
    </source>
</evidence>
<keyword evidence="4 6" id="KW-1133">Transmembrane helix</keyword>
<evidence type="ECO:0000256" key="3">
    <source>
        <dbReference type="ARBA" id="ARBA00022692"/>
    </source>
</evidence>
<organism evidence="8 9">
    <name type="scientific">Paenibacillus segetis</name>
    <dbReference type="NCBI Taxonomy" id="1325360"/>
    <lineage>
        <taxon>Bacteria</taxon>
        <taxon>Bacillati</taxon>
        <taxon>Bacillota</taxon>
        <taxon>Bacilli</taxon>
        <taxon>Bacillales</taxon>
        <taxon>Paenibacillaceae</taxon>
        <taxon>Paenibacillus</taxon>
    </lineage>
</organism>
<comment type="similarity">
    <text evidence="6">Belongs to the binding-protein-dependent transport system permease family.</text>
</comment>
<dbReference type="SUPFAM" id="SSF161098">
    <property type="entry name" value="MetI-like"/>
    <property type="match status" value="1"/>
</dbReference>
<evidence type="ECO:0000256" key="2">
    <source>
        <dbReference type="ARBA" id="ARBA00022448"/>
    </source>
</evidence>
<dbReference type="InterPro" id="IPR000515">
    <property type="entry name" value="MetI-like"/>
</dbReference>
<dbReference type="CDD" id="cd06261">
    <property type="entry name" value="TM_PBP2"/>
    <property type="match status" value="1"/>
</dbReference>
<evidence type="ECO:0000259" key="7">
    <source>
        <dbReference type="PROSITE" id="PS50928"/>
    </source>
</evidence>
<dbReference type="PANTHER" id="PTHR43496:SF1">
    <property type="entry name" value="POLYGALACTURONAN_RHAMNOGALACTURONAN TRANSPORT SYSTEM PERMEASE PROTEIN YTEP"/>
    <property type="match status" value="1"/>
</dbReference>
<feature type="transmembrane region" description="Helical" evidence="6">
    <location>
        <begin position="33"/>
        <end position="60"/>
    </location>
</feature>
<evidence type="ECO:0000313" key="9">
    <source>
        <dbReference type="Proteomes" id="UP000659344"/>
    </source>
</evidence>
<feature type="transmembrane region" description="Helical" evidence="6">
    <location>
        <begin position="97"/>
        <end position="118"/>
    </location>
</feature>
<feature type="transmembrane region" description="Helical" evidence="6">
    <location>
        <begin position="288"/>
        <end position="312"/>
    </location>
</feature>
<keyword evidence="5 6" id="KW-0472">Membrane</keyword>
<evidence type="ECO:0000256" key="5">
    <source>
        <dbReference type="ARBA" id="ARBA00023136"/>
    </source>
</evidence>
<evidence type="ECO:0000256" key="1">
    <source>
        <dbReference type="ARBA" id="ARBA00004141"/>
    </source>
</evidence>
<accession>A0ABQ1YN31</accession>
<feature type="transmembrane region" description="Helical" evidence="6">
    <location>
        <begin position="235"/>
        <end position="252"/>
    </location>
</feature>
<comment type="caution">
    <text evidence="8">The sequence shown here is derived from an EMBL/GenBank/DDBJ whole genome shotgun (WGS) entry which is preliminary data.</text>
</comment>
<protein>
    <submittedName>
        <fullName evidence="8">ABC transporter permease</fullName>
    </submittedName>
</protein>
<keyword evidence="2 6" id="KW-0813">Transport</keyword>
<dbReference type="EMBL" id="BMFT01000002">
    <property type="protein sequence ID" value="GGH30683.1"/>
    <property type="molecule type" value="Genomic_DNA"/>
</dbReference>
<keyword evidence="9" id="KW-1185">Reference proteome</keyword>
<evidence type="ECO:0000256" key="6">
    <source>
        <dbReference type="RuleBase" id="RU363032"/>
    </source>
</evidence>
<feature type="transmembrane region" description="Helical" evidence="6">
    <location>
        <begin position="139"/>
        <end position="169"/>
    </location>
</feature>
<gene>
    <name evidence="8" type="ORF">GCM10008013_33910</name>
</gene>
<comment type="subcellular location">
    <subcellularLocation>
        <location evidence="6">Cell membrane</location>
        <topology evidence="6">Multi-pass membrane protein</topology>
    </subcellularLocation>
    <subcellularLocation>
        <location evidence="1">Membrane</location>
        <topology evidence="1">Multi-pass membrane protein</topology>
    </subcellularLocation>
</comment>
<dbReference type="PANTHER" id="PTHR43496">
    <property type="entry name" value="PROTEIN LPLB"/>
    <property type="match status" value="1"/>
</dbReference>
<reference evidence="9" key="1">
    <citation type="journal article" date="2019" name="Int. J. Syst. Evol. Microbiol.">
        <title>The Global Catalogue of Microorganisms (GCM) 10K type strain sequencing project: providing services to taxonomists for standard genome sequencing and annotation.</title>
        <authorList>
            <consortium name="The Broad Institute Genomics Platform"/>
            <consortium name="The Broad Institute Genome Sequencing Center for Infectious Disease"/>
            <person name="Wu L."/>
            <person name="Ma J."/>
        </authorList>
    </citation>
    <scope>NUCLEOTIDE SEQUENCE [LARGE SCALE GENOMIC DNA]</scope>
    <source>
        <strain evidence="9">CGMCC 1.12769</strain>
    </source>
</reference>
<name>A0ABQ1YN31_9BACL</name>
<evidence type="ECO:0000313" key="8">
    <source>
        <dbReference type="EMBL" id="GGH30683.1"/>
    </source>
</evidence>
<feature type="domain" description="ABC transmembrane type-1" evidence="7">
    <location>
        <begin position="93"/>
        <end position="309"/>
    </location>
</feature>
<proteinExistence type="inferred from homology"/>
<dbReference type="InterPro" id="IPR035906">
    <property type="entry name" value="MetI-like_sf"/>
</dbReference>
<sequence length="322" mass="36634">MDGETAIPGIEANRPDRKLKMKKFTRKLISQRYLQMMVLLGVAWMIVFNYIPLYGIIIAFKDFNIIKSISEAPWVGLKHFKAFLTDENLLYVLKNTLGMSFFKLIIGFPLPILFALFLNELRNVRFKRFVQTISYLPHFLSWVILGGILTTWLADVGIINNILMALHWIDEPISYLAEPSYFWGIVVTSDIWKELGWSAIIYLAAISSVSPELYEAATIDGAGRFQQMFRVTLPMIKGTVSILFILAVSGILNSNFDQVFILRNQLNETASNVIDTYVYQTGITQGRYSYSTAVGLFKSIIAFILLLCANFVTKKLNDTSLF</sequence>
<dbReference type="Proteomes" id="UP000659344">
    <property type="component" value="Unassembled WGS sequence"/>
</dbReference>
<dbReference type="PROSITE" id="PS50928">
    <property type="entry name" value="ABC_TM1"/>
    <property type="match status" value="1"/>
</dbReference>